<reference evidence="2" key="2">
    <citation type="submission" date="2020-09" db="EMBL/GenBank/DDBJ databases">
        <authorList>
            <person name="Sun Q."/>
            <person name="Zhou Y."/>
        </authorList>
    </citation>
    <scope>NUCLEOTIDE SEQUENCE</scope>
    <source>
        <strain evidence="2">CGMCC 1.15290</strain>
    </source>
</reference>
<comment type="caution">
    <text evidence="2">The sequence shown here is derived from an EMBL/GenBank/DDBJ whole genome shotgun (WGS) entry which is preliminary data.</text>
</comment>
<reference evidence="2" key="1">
    <citation type="journal article" date="2014" name="Int. J. Syst. Evol. Microbiol.">
        <title>Complete genome sequence of Corynebacterium casei LMG S-19264T (=DSM 44701T), isolated from a smear-ripened cheese.</title>
        <authorList>
            <consortium name="US DOE Joint Genome Institute (JGI-PGF)"/>
            <person name="Walter F."/>
            <person name="Albersmeier A."/>
            <person name="Kalinowski J."/>
            <person name="Ruckert C."/>
        </authorList>
    </citation>
    <scope>NUCLEOTIDE SEQUENCE</scope>
    <source>
        <strain evidence="2">CGMCC 1.15290</strain>
    </source>
</reference>
<organism evidence="2 3">
    <name type="scientific">Filimonas zeae</name>
    <dbReference type="NCBI Taxonomy" id="1737353"/>
    <lineage>
        <taxon>Bacteria</taxon>
        <taxon>Pseudomonadati</taxon>
        <taxon>Bacteroidota</taxon>
        <taxon>Chitinophagia</taxon>
        <taxon>Chitinophagales</taxon>
        <taxon>Chitinophagaceae</taxon>
        <taxon>Filimonas</taxon>
    </lineage>
</organism>
<dbReference type="RefSeq" id="WP_188951820.1">
    <property type="nucleotide sequence ID" value="NZ_BMIB01000002.1"/>
</dbReference>
<dbReference type="Proteomes" id="UP000627292">
    <property type="component" value="Unassembled WGS sequence"/>
</dbReference>
<feature type="transmembrane region" description="Helical" evidence="1">
    <location>
        <begin position="33"/>
        <end position="51"/>
    </location>
</feature>
<evidence type="ECO:0000313" key="2">
    <source>
        <dbReference type="EMBL" id="GGH65759.1"/>
    </source>
</evidence>
<keyword evidence="1" id="KW-1133">Transmembrane helix</keyword>
<dbReference type="EMBL" id="BMIB01000002">
    <property type="protein sequence ID" value="GGH65759.1"/>
    <property type="molecule type" value="Genomic_DNA"/>
</dbReference>
<feature type="transmembrane region" description="Helical" evidence="1">
    <location>
        <begin position="7"/>
        <end position="27"/>
    </location>
</feature>
<gene>
    <name evidence="2" type="ORF">GCM10011379_19240</name>
</gene>
<evidence type="ECO:0000256" key="1">
    <source>
        <dbReference type="SAM" id="Phobius"/>
    </source>
</evidence>
<protein>
    <submittedName>
        <fullName evidence="2">Uncharacterized protein</fullName>
    </submittedName>
</protein>
<keyword evidence="1" id="KW-0472">Membrane</keyword>
<evidence type="ECO:0000313" key="3">
    <source>
        <dbReference type="Proteomes" id="UP000627292"/>
    </source>
</evidence>
<sequence length="69" mass="7258">MNSSDKGVTAAGFAGGNLLNLVAIVNGTDLAKTAILAVVGAVVSFVITMLLKKITAWRRAKPPRQHRKV</sequence>
<proteinExistence type="predicted"/>
<keyword evidence="3" id="KW-1185">Reference proteome</keyword>
<name>A0A917MV63_9BACT</name>
<accession>A0A917MV63</accession>
<keyword evidence="1" id="KW-0812">Transmembrane</keyword>
<dbReference type="AlphaFoldDB" id="A0A917MV63"/>